<feature type="chain" id="PRO_5047024557" evidence="1">
    <location>
        <begin position="26"/>
        <end position="156"/>
    </location>
</feature>
<accession>A0ABU8RRF2</accession>
<gene>
    <name evidence="2" type="ORF">WG901_02910</name>
</gene>
<name>A0ABU8RRF2_9SPHN</name>
<protein>
    <submittedName>
        <fullName evidence="2">Uncharacterized protein</fullName>
    </submittedName>
</protein>
<sequence>MRKAFAQIVGIATLLAAATPHVAYAQNIDFGDDSGKFAKDGECDDMRFSGPGMTDTTLIDSDIRHDASDCRSAYNQGRLTYQGGRRSGATPVAATSDADRIQWGDDAGKYAKDGECDDKRFQGAGMTSTPLLDSDIKHDATDCRTAFRQGRLQLRQ</sequence>
<dbReference type="Proteomes" id="UP001361239">
    <property type="component" value="Unassembled WGS sequence"/>
</dbReference>
<keyword evidence="1" id="KW-0732">Signal</keyword>
<comment type="caution">
    <text evidence="2">The sequence shown here is derived from an EMBL/GenBank/DDBJ whole genome shotgun (WGS) entry which is preliminary data.</text>
</comment>
<dbReference type="EMBL" id="JBBHJZ010000001">
    <property type="protein sequence ID" value="MEJ5975571.1"/>
    <property type="molecule type" value="Genomic_DNA"/>
</dbReference>
<proteinExistence type="predicted"/>
<dbReference type="RefSeq" id="WP_339585511.1">
    <property type="nucleotide sequence ID" value="NZ_JBBHJZ010000001.1"/>
</dbReference>
<evidence type="ECO:0000313" key="2">
    <source>
        <dbReference type="EMBL" id="MEJ5975571.1"/>
    </source>
</evidence>
<evidence type="ECO:0000256" key="1">
    <source>
        <dbReference type="SAM" id="SignalP"/>
    </source>
</evidence>
<evidence type="ECO:0000313" key="3">
    <source>
        <dbReference type="Proteomes" id="UP001361239"/>
    </source>
</evidence>
<feature type="signal peptide" evidence="1">
    <location>
        <begin position="1"/>
        <end position="25"/>
    </location>
</feature>
<reference evidence="2 3" key="1">
    <citation type="submission" date="2024-03" db="EMBL/GenBank/DDBJ databases">
        <authorList>
            <person name="Jo J.-H."/>
        </authorList>
    </citation>
    <scope>NUCLEOTIDE SEQUENCE [LARGE SCALE GENOMIC DNA]</scope>
    <source>
        <strain evidence="2 3">PS1R-30</strain>
    </source>
</reference>
<keyword evidence="3" id="KW-1185">Reference proteome</keyword>
<organism evidence="2 3">
    <name type="scientific">Novosphingobium anseongense</name>
    <dbReference type="NCBI Taxonomy" id="3133436"/>
    <lineage>
        <taxon>Bacteria</taxon>
        <taxon>Pseudomonadati</taxon>
        <taxon>Pseudomonadota</taxon>
        <taxon>Alphaproteobacteria</taxon>
        <taxon>Sphingomonadales</taxon>
        <taxon>Sphingomonadaceae</taxon>
        <taxon>Novosphingobium</taxon>
    </lineage>
</organism>